<dbReference type="GO" id="GO:0016853">
    <property type="term" value="F:isomerase activity"/>
    <property type="evidence" value="ECO:0007669"/>
    <property type="project" value="UniProtKB-KW"/>
</dbReference>
<dbReference type="Gene3D" id="3.10.310.10">
    <property type="entry name" value="Diaminopimelate Epimerase, Chain A, domain 1"/>
    <property type="match status" value="2"/>
</dbReference>
<keyword evidence="4" id="KW-1185">Reference proteome</keyword>
<evidence type="ECO:0000313" key="4">
    <source>
        <dbReference type="Proteomes" id="UP000238176"/>
    </source>
</evidence>
<dbReference type="Proteomes" id="UP000238176">
    <property type="component" value="Unassembled WGS sequence"/>
</dbReference>
<dbReference type="EMBL" id="PVTJ01000008">
    <property type="protein sequence ID" value="PRY56929.1"/>
    <property type="molecule type" value="Genomic_DNA"/>
</dbReference>
<evidence type="ECO:0000256" key="2">
    <source>
        <dbReference type="ARBA" id="ARBA00023235"/>
    </source>
</evidence>
<dbReference type="PIRSF" id="PIRSF016184">
    <property type="entry name" value="PhzC_PhzF"/>
    <property type="match status" value="1"/>
</dbReference>
<comment type="caution">
    <text evidence="3">The sequence shown here is derived from an EMBL/GenBank/DDBJ whole genome shotgun (WGS) entry which is preliminary data.</text>
</comment>
<dbReference type="PANTHER" id="PTHR13774">
    <property type="entry name" value="PHENAZINE BIOSYNTHESIS PROTEIN"/>
    <property type="match status" value="1"/>
</dbReference>
<gene>
    <name evidence="3" type="ORF">B0I28_108240</name>
</gene>
<dbReference type="GO" id="GO:0005737">
    <property type="term" value="C:cytoplasm"/>
    <property type="evidence" value="ECO:0007669"/>
    <property type="project" value="TreeGrafter"/>
</dbReference>
<name>A0A2T0UG63_9ACTN</name>
<accession>A0A2T0UG63</accession>
<dbReference type="Pfam" id="PF02567">
    <property type="entry name" value="PhzC-PhzF"/>
    <property type="match status" value="2"/>
</dbReference>
<dbReference type="PANTHER" id="PTHR13774:SF39">
    <property type="entry name" value="BIOSYNTHESIS PROTEIN, PUTATIVE-RELATED"/>
    <property type="match status" value="1"/>
</dbReference>
<dbReference type="InterPro" id="IPR003719">
    <property type="entry name" value="Phenazine_PhzF-like"/>
</dbReference>
<evidence type="ECO:0000313" key="3">
    <source>
        <dbReference type="EMBL" id="PRY56929.1"/>
    </source>
</evidence>
<evidence type="ECO:0000256" key="1">
    <source>
        <dbReference type="ARBA" id="ARBA00008270"/>
    </source>
</evidence>
<dbReference type="SUPFAM" id="SSF54506">
    <property type="entry name" value="Diaminopimelate epimerase-like"/>
    <property type="match status" value="1"/>
</dbReference>
<reference evidence="3 4" key="1">
    <citation type="submission" date="2018-03" db="EMBL/GenBank/DDBJ databases">
        <title>Genomic Encyclopedia of Type Strains, Phase III (KMG-III): the genomes of soil and plant-associated and newly described type strains.</title>
        <authorList>
            <person name="Whitman W."/>
        </authorList>
    </citation>
    <scope>NUCLEOTIDE SEQUENCE [LARGE SCALE GENOMIC DNA]</scope>
    <source>
        <strain evidence="3 4">CGMCC 4.7067</strain>
    </source>
</reference>
<organism evidence="3 4">
    <name type="scientific">Glycomyces artemisiae</name>
    <dbReference type="NCBI Taxonomy" id="1076443"/>
    <lineage>
        <taxon>Bacteria</taxon>
        <taxon>Bacillati</taxon>
        <taxon>Actinomycetota</taxon>
        <taxon>Actinomycetes</taxon>
        <taxon>Glycomycetales</taxon>
        <taxon>Glycomycetaceae</taxon>
        <taxon>Glycomyces</taxon>
    </lineage>
</organism>
<proteinExistence type="inferred from homology"/>
<comment type="similarity">
    <text evidence="1">Belongs to the PhzF family.</text>
</comment>
<sequence>MVDACWRGAAGTGSPTAVVDDDAGFADADRARVPLSAGTSHAVFLDRTDPGSVGLRFFTAAGELPACGHGTLAALAVLESLDGRDEWRLRAGGRVFLGGIGADGPWFDAGTTGHRAFPEPGPALAALGAVAAGPVLAAGTARERLLIPVRPEALEGLRPDFAALKAACDAAGLLGCFVYAEVRERWFAARMFAPSIGVDEDVANANSAAALAGALVAAAPVRVVVSMGGGLGSPSRIRAEAFPGGGVRLSGRVGPARVV</sequence>
<dbReference type="AlphaFoldDB" id="A0A2T0UG63"/>
<protein>
    <submittedName>
        <fullName evidence="3">Putative PhzF superfamily epimerase YddE/YHI9</fullName>
    </submittedName>
</protein>
<keyword evidence="2" id="KW-0413">Isomerase</keyword>